<evidence type="ECO:0000256" key="4">
    <source>
        <dbReference type="ARBA" id="ARBA00022722"/>
    </source>
</evidence>
<evidence type="ECO:0000256" key="5">
    <source>
        <dbReference type="ARBA" id="ARBA00022759"/>
    </source>
</evidence>
<dbReference type="InterPro" id="IPR043502">
    <property type="entry name" value="DNA/RNA_pol_sf"/>
</dbReference>
<dbReference type="Proteomes" id="UP000826271">
    <property type="component" value="Unassembled WGS sequence"/>
</dbReference>
<evidence type="ECO:0000256" key="3">
    <source>
        <dbReference type="ARBA" id="ARBA00022695"/>
    </source>
</evidence>
<dbReference type="InterPro" id="IPR043128">
    <property type="entry name" value="Rev_trsase/Diguanyl_cyclase"/>
</dbReference>
<comment type="caution">
    <text evidence="9">The sequence shown here is derived from an EMBL/GenBank/DDBJ whole genome shotgun (WGS) entry which is preliminary data.</text>
</comment>
<gene>
    <name evidence="9" type="ORF">BUALT_BualtUnG0031100</name>
</gene>
<evidence type="ECO:0000256" key="1">
    <source>
        <dbReference type="ARBA" id="ARBA00022670"/>
    </source>
</evidence>
<evidence type="ECO:0000313" key="9">
    <source>
        <dbReference type="EMBL" id="KAG8362851.1"/>
    </source>
</evidence>
<keyword evidence="5" id="KW-0255">Endonuclease</keyword>
<dbReference type="Gene3D" id="3.30.70.270">
    <property type="match status" value="1"/>
</dbReference>
<name>A0AAV6W541_9LAMI</name>
<accession>A0AAV6W541</accession>
<evidence type="ECO:0000259" key="8">
    <source>
        <dbReference type="Pfam" id="PF00078"/>
    </source>
</evidence>
<keyword evidence="3" id="KW-0548">Nucleotidyltransferase</keyword>
<keyword evidence="4" id="KW-0540">Nuclease</keyword>
<dbReference type="Pfam" id="PF00078">
    <property type="entry name" value="RVT_1"/>
    <property type="match status" value="1"/>
</dbReference>
<keyword evidence="1" id="KW-0645">Protease</keyword>
<dbReference type="PANTHER" id="PTHR24559:SF434">
    <property type="entry name" value="RNA-DIRECTED DNA POLYMERASE HOMOLOG"/>
    <property type="match status" value="1"/>
</dbReference>
<evidence type="ECO:0000313" key="10">
    <source>
        <dbReference type="Proteomes" id="UP000826271"/>
    </source>
</evidence>
<keyword evidence="10" id="KW-1185">Reference proteome</keyword>
<dbReference type="Gene3D" id="3.10.10.10">
    <property type="entry name" value="HIV Type 1 Reverse Transcriptase, subunit A, domain 1"/>
    <property type="match status" value="1"/>
</dbReference>
<keyword evidence="2" id="KW-0808">Transferase</keyword>
<dbReference type="GO" id="GO:0004519">
    <property type="term" value="F:endonuclease activity"/>
    <property type="evidence" value="ECO:0007669"/>
    <property type="project" value="UniProtKB-KW"/>
</dbReference>
<dbReference type="EMBL" id="WHWC01000239">
    <property type="protein sequence ID" value="KAG8362851.1"/>
    <property type="molecule type" value="Genomic_DNA"/>
</dbReference>
<evidence type="ECO:0000256" key="6">
    <source>
        <dbReference type="ARBA" id="ARBA00022801"/>
    </source>
</evidence>
<evidence type="ECO:0000256" key="2">
    <source>
        <dbReference type="ARBA" id="ARBA00022679"/>
    </source>
</evidence>
<dbReference type="GO" id="GO:0006508">
    <property type="term" value="P:proteolysis"/>
    <property type="evidence" value="ECO:0007669"/>
    <property type="project" value="UniProtKB-KW"/>
</dbReference>
<keyword evidence="7" id="KW-0695">RNA-directed DNA polymerase</keyword>
<dbReference type="SUPFAM" id="SSF56672">
    <property type="entry name" value="DNA/RNA polymerases"/>
    <property type="match status" value="1"/>
</dbReference>
<reference evidence="9" key="1">
    <citation type="submission" date="2019-10" db="EMBL/GenBank/DDBJ databases">
        <authorList>
            <person name="Zhang R."/>
            <person name="Pan Y."/>
            <person name="Wang J."/>
            <person name="Ma R."/>
            <person name="Yu S."/>
        </authorList>
    </citation>
    <scope>NUCLEOTIDE SEQUENCE</scope>
    <source>
        <strain evidence="9">LA-IB0</strain>
        <tissue evidence="9">Leaf</tissue>
    </source>
</reference>
<dbReference type="InterPro" id="IPR053134">
    <property type="entry name" value="RNA-dir_DNA_polymerase"/>
</dbReference>
<dbReference type="GO" id="GO:0003964">
    <property type="term" value="F:RNA-directed DNA polymerase activity"/>
    <property type="evidence" value="ECO:0007669"/>
    <property type="project" value="UniProtKB-KW"/>
</dbReference>
<keyword evidence="6" id="KW-0378">Hydrolase</keyword>
<dbReference type="InterPro" id="IPR000477">
    <property type="entry name" value="RT_dom"/>
</dbReference>
<dbReference type="CDD" id="cd01647">
    <property type="entry name" value="RT_LTR"/>
    <property type="match status" value="1"/>
</dbReference>
<feature type="domain" description="Reverse transcriptase" evidence="8">
    <location>
        <begin position="126"/>
        <end position="218"/>
    </location>
</feature>
<proteinExistence type="predicted"/>
<dbReference type="FunFam" id="3.10.10.10:FF:000007">
    <property type="entry name" value="Retrovirus-related Pol polyprotein from transposon 17.6-like Protein"/>
    <property type="match status" value="1"/>
</dbReference>
<sequence>MVTNILPPQPIQLHSLRSHTSTNSITSFAHIYILLPQSHTSETPHPKLAHLLAEFAPVFDTPTNLPPHHTHNHHIHLNSGTKPVNIRPYRYPQFQRTEVSHLISKMLRDGIIRVSHSPYSSPILLVKKWDGTWRFCADYQALNAITIKDRFPIPTVDELLDELKCATIFSKLDLRQGYFQIWVHPPDVHKTAFRTTDGHYEFVVMPFGLSNAPSTFKRS</sequence>
<dbReference type="GO" id="GO:0008233">
    <property type="term" value="F:peptidase activity"/>
    <property type="evidence" value="ECO:0007669"/>
    <property type="project" value="UniProtKB-KW"/>
</dbReference>
<protein>
    <recommendedName>
        <fullName evidence="8">Reverse transcriptase domain-containing protein</fullName>
    </recommendedName>
</protein>
<dbReference type="PANTHER" id="PTHR24559">
    <property type="entry name" value="TRANSPOSON TY3-I GAG-POL POLYPROTEIN"/>
    <property type="match status" value="1"/>
</dbReference>
<dbReference type="AlphaFoldDB" id="A0AAV6W541"/>
<evidence type="ECO:0000256" key="7">
    <source>
        <dbReference type="ARBA" id="ARBA00022918"/>
    </source>
</evidence>
<organism evidence="9 10">
    <name type="scientific">Buddleja alternifolia</name>
    <dbReference type="NCBI Taxonomy" id="168488"/>
    <lineage>
        <taxon>Eukaryota</taxon>
        <taxon>Viridiplantae</taxon>
        <taxon>Streptophyta</taxon>
        <taxon>Embryophyta</taxon>
        <taxon>Tracheophyta</taxon>
        <taxon>Spermatophyta</taxon>
        <taxon>Magnoliopsida</taxon>
        <taxon>eudicotyledons</taxon>
        <taxon>Gunneridae</taxon>
        <taxon>Pentapetalae</taxon>
        <taxon>asterids</taxon>
        <taxon>lamiids</taxon>
        <taxon>Lamiales</taxon>
        <taxon>Scrophulariaceae</taxon>
        <taxon>Buddlejeae</taxon>
        <taxon>Buddleja</taxon>
    </lineage>
</organism>